<evidence type="ECO:0000313" key="4">
    <source>
        <dbReference type="Proteomes" id="UP001595453"/>
    </source>
</evidence>
<dbReference type="SUPFAM" id="SSF52266">
    <property type="entry name" value="SGNH hydrolase"/>
    <property type="match status" value="1"/>
</dbReference>
<dbReference type="CDD" id="cd01822">
    <property type="entry name" value="Lysophospholipase_L1_like"/>
    <property type="match status" value="1"/>
</dbReference>
<evidence type="ECO:0000256" key="1">
    <source>
        <dbReference type="SAM" id="SignalP"/>
    </source>
</evidence>
<evidence type="ECO:0000259" key="2">
    <source>
        <dbReference type="Pfam" id="PF13472"/>
    </source>
</evidence>
<keyword evidence="1" id="KW-0732">Signal</keyword>
<protein>
    <submittedName>
        <fullName evidence="3">Arylesterase</fullName>
    </submittedName>
</protein>
<name>A0ABV7CFV7_9GAMM</name>
<proteinExistence type="predicted"/>
<dbReference type="Pfam" id="PF13472">
    <property type="entry name" value="Lipase_GDSL_2"/>
    <property type="match status" value="1"/>
</dbReference>
<reference evidence="4" key="1">
    <citation type="journal article" date="2019" name="Int. J. Syst. Evol. Microbiol.">
        <title>The Global Catalogue of Microorganisms (GCM) 10K type strain sequencing project: providing services to taxonomists for standard genome sequencing and annotation.</title>
        <authorList>
            <consortium name="The Broad Institute Genomics Platform"/>
            <consortium name="The Broad Institute Genome Sequencing Center for Infectious Disease"/>
            <person name="Wu L."/>
            <person name="Ma J."/>
        </authorList>
    </citation>
    <scope>NUCLEOTIDE SEQUENCE [LARGE SCALE GENOMIC DNA]</scope>
    <source>
        <strain evidence="4">KCTC 42730</strain>
    </source>
</reference>
<evidence type="ECO:0000313" key="3">
    <source>
        <dbReference type="EMBL" id="MFC3031489.1"/>
    </source>
</evidence>
<dbReference type="InterPro" id="IPR036514">
    <property type="entry name" value="SGNH_hydro_sf"/>
</dbReference>
<dbReference type="InterPro" id="IPR051532">
    <property type="entry name" value="Ester_Hydrolysis_Enzymes"/>
</dbReference>
<dbReference type="Gene3D" id="3.40.50.1110">
    <property type="entry name" value="SGNH hydrolase"/>
    <property type="match status" value="1"/>
</dbReference>
<sequence length="209" mass="23102">MTRKFLLILTVFLLPCFSLFAAPTVTKIMLVGDSLSAGYGLKQEQSWVYLLQNKYVQSQEAIEIINTSVSGQTTDNALLKLQTQLATHQPSHVLIELGGNDGLRGFPIKVLKQNLRALAEQSQQSGASVAIMAVQVPPNLGPRYTQLFAQSFADIANETQSYLMPFFMTEIATDPTLMQNDNLHPNAKAQPQIADFMAKEIATWLNKTN</sequence>
<dbReference type="InterPro" id="IPR013830">
    <property type="entry name" value="SGNH_hydro"/>
</dbReference>
<feature type="signal peptide" evidence="1">
    <location>
        <begin position="1"/>
        <end position="21"/>
    </location>
</feature>
<accession>A0ABV7CFV7</accession>
<feature type="chain" id="PRO_5046437730" evidence="1">
    <location>
        <begin position="22"/>
        <end position="209"/>
    </location>
</feature>
<dbReference type="PROSITE" id="PS01098">
    <property type="entry name" value="LIPASE_GDSL_SER"/>
    <property type="match status" value="1"/>
</dbReference>
<dbReference type="RefSeq" id="WP_377120778.1">
    <property type="nucleotide sequence ID" value="NZ_JBHRSD010000006.1"/>
</dbReference>
<feature type="domain" description="SGNH hydrolase-type esterase" evidence="2">
    <location>
        <begin position="31"/>
        <end position="188"/>
    </location>
</feature>
<dbReference type="PANTHER" id="PTHR30383">
    <property type="entry name" value="THIOESTERASE 1/PROTEASE 1/LYSOPHOSPHOLIPASE L1"/>
    <property type="match status" value="1"/>
</dbReference>
<organism evidence="3 4">
    <name type="scientific">Pseudoalteromonas fenneropenaei</name>
    <dbReference type="NCBI Taxonomy" id="1737459"/>
    <lineage>
        <taxon>Bacteria</taxon>
        <taxon>Pseudomonadati</taxon>
        <taxon>Pseudomonadota</taxon>
        <taxon>Gammaproteobacteria</taxon>
        <taxon>Alteromonadales</taxon>
        <taxon>Pseudoalteromonadaceae</taxon>
        <taxon>Pseudoalteromonas</taxon>
    </lineage>
</organism>
<dbReference type="Proteomes" id="UP001595453">
    <property type="component" value="Unassembled WGS sequence"/>
</dbReference>
<keyword evidence="4" id="KW-1185">Reference proteome</keyword>
<gene>
    <name evidence="3" type="ORF">ACFOEE_02995</name>
</gene>
<dbReference type="PANTHER" id="PTHR30383:SF24">
    <property type="entry name" value="THIOESTERASE 1_PROTEASE 1_LYSOPHOSPHOLIPASE L1"/>
    <property type="match status" value="1"/>
</dbReference>
<comment type="caution">
    <text evidence="3">The sequence shown here is derived from an EMBL/GenBank/DDBJ whole genome shotgun (WGS) entry which is preliminary data.</text>
</comment>
<dbReference type="EMBL" id="JBHRSD010000006">
    <property type="protein sequence ID" value="MFC3031489.1"/>
    <property type="molecule type" value="Genomic_DNA"/>
</dbReference>
<dbReference type="InterPro" id="IPR008265">
    <property type="entry name" value="Lipase_GDSL_AS"/>
</dbReference>